<dbReference type="NCBIfam" id="TIGR01315">
    <property type="entry name" value="5C_CHO_kinase"/>
    <property type="match status" value="1"/>
</dbReference>
<dbReference type="Gene3D" id="1.20.58.2240">
    <property type="match status" value="1"/>
</dbReference>
<dbReference type="Pfam" id="PF00370">
    <property type="entry name" value="FGGY_N"/>
    <property type="match status" value="1"/>
</dbReference>
<evidence type="ECO:0000313" key="7">
    <source>
        <dbReference type="Proteomes" id="UP001174932"/>
    </source>
</evidence>
<comment type="caution">
    <text evidence="6">The sequence shown here is derived from an EMBL/GenBank/DDBJ whole genome shotgun (WGS) entry which is preliminary data.</text>
</comment>
<proteinExistence type="inferred from homology"/>
<comment type="similarity">
    <text evidence="1">Belongs to the FGGY kinase family.</text>
</comment>
<evidence type="ECO:0000256" key="2">
    <source>
        <dbReference type="ARBA" id="ARBA00022679"/>
    </source>
</evidence>
<dbReference type="InterPro" id="IPR000577">
    <property type="entry name" value="Carb_kinase_FGGY"/>
</dbReference>
<dbReference type="InterPro" id="IPR018485">
    <property type="entry name" value="FGGY_C"/>
</dbReference>
<feature type="domain" description="Carbohydrate kinase FGGY C-terminal" evidence="5">
    <location>
        <begin position="273"/>
        <end position="470"/>
    </location>
</feature>
<dbReference type="GO" id="GO:0016301">
    <property type="term" value="F:kinase activity"/>
    <property type="evidence" value="ECO:0007669"/>
    <property type="project" value="UniProtKB-KW"/>
</dbReference>
<evidence type="ECO:0000256" key="3">
    <source>
        <dbReference type="ARBA" id="ARBA00022777"/>
    </source>
</evidence>
<evidence type="ECO:0000259" key="4">
    <source>
        <dbReference type="Pfam" id="PF00370"/>
    </source>
</evidence>
<dbReference type="PANTHER" id="PTHR43435:SF4">
    <property type="entry name" value="FGGY CARBOHYDRATE KINASE DOMAIN-CONTAINING PROTEIN"/>
    <property type="match status" value="1"/>
</dbReference>
<evidence type="ECO:0000313" key="6">
    <source>
        <dbReference type="EMBL" id="MDO6966246.1"/>
    </source>
</evidence>
<keyword evidence="3 6" id="KW-0418">Kinase</keyword>
<evidence type="ECO:0000259" key="5">
    <source>
        <dbReference type="Pfam" id="PF02782"/>
    </source>
</evidence>
<reference evidence="6" key="2">
    <citation type="submission" date="2023-07" db="EMBL/GenBank/DDBJ databases">
        <authorList>
            <person name="Shen H."/>
        </authorList>
    </citation>
    <scope>NUCLEOTIDE SEQUENCE</scope>
    <source>
        <strain evidence="6">TNR-22</strain>
    </source>
</reference>
<dbReference type="CDD" id="cd07782">
    <property type="entry name" value="ASKHA_NBD_FGGY_D-RBK"/>
    <property type="match status" value="1"/>
</dbReference>
<keyword evidence="2 6" id="KW-0808">Transferase</keyword>
<evidence type="ECO:0000256" key="1">
    <source>
        <dbReference type="ARBA" id="ARBA00009156"/>
    </source>
</evidence>
<dbReference type="Proteomes" id="UP001174932">
    <property type="component" value="Unassembled WGS sequence"/>
</dbReference>
<dbReference type="Gene3D" id="3.30.420.40">
    <property type="match status" value="1"/>
</dbReference>
<name>A0ABT8YRT8_9HYPH</name>
<reference evidence="6" key="1">
    <citation type="journal article" date="2015" name="Int. J. Syst. Evol. Microbiol.">
        <title>Rhizobium alvei sp. nov., isolated from a freshwater river.</title>
        <authorList>
            <person name="Sheu S.Y."/>
            <person name="Huang H.W."/>
            <person name="Young C.C."/>
            <person name="Chen W.M."/>
        </authorList>
    </citation>
    <scope>NUCLEOTIDE SEQUENCE</scope>
    <source>
        <strain evidence="6">TNR-22</strain>
    </source>
</reference>
<dbReference type="InterPro" id="IPR006003">
    <property type="entry name" value="FGGY_RbtK-like"/>
</dbReference>
<dbReference type="InterPro" id="IPR043129">
    <property type="entry name" value="ATPase_NBD"/>
</dbReference>
<dbReference type="InterPro" id="IPR018484">
    <property type="entry name" value="FGGY_N"/>
</dbReference>
<accession>A0ABT8YRT8</accession>
<dbReference type="PIRSF" id="PIRSF000538">
    <property type="entry name" value="GlpK"/>
    <property type="match status" value="1"/>
</dbReference>
<dbReference type="EMBL" id="JAUOZU010000016">
    <property type="protein sequence ID" value="MDO6966246.1"/>
    <property type="molecule type" value="Genomic_DNA"/>
</dbReference>
<dbReference type="EC" id="2.7.1.-" evidence="6"/>
<sequence length="521" mass="56001">MGEFVLAIDVGTGSARAGLFDRRGSLVARAEHPILTNRETPDIAEHSSDDIWNSVVQAVRKAVETAGIDRASIDAIGFDATCSLTVLTGEGEPVDVSIQGGGAWDTICWFDHRATAEAERMTATCHSALRHAGEIVSPEMQLPKLLWLKEKRPDAWQKAGLIFDLADYLTYRATGSAVRSLSTLTTKWNYLAHAEEGWSKDFLAAMGLPELKEKAGMPGSPVAPGKPVGTLSNEAAEALGLRAGIPVAAGMVDAFAGLLSLLGSRPDQEETAALIGGTSSCVMRLSAVPQFVRSFWGPYRDVALDGFWVIEGGQSATGALLDLILRTHGAGGRIDSECHEKVLERIEALLKEKGLGFAGDLHILPDYHGNRAPLGDVTSRGVVHGLSLDPSFDGLCAVYYRAMVALALGIRQIVELLEEKGAPIAQLAFGGGHVRNRLLTQLYADATGREIMIGAGDETMLHGTAIAAATVAGWHGSLAETSQRMRREETVIRPQPQPALDRDYRVFLMMQEHRRQIAAIR</sequence>
<gene>
    <name evidence="6" type="ORF">Q4481_20030</name>
</gene>
<protein>
    <submittedName>
        <fullName evidence="6">FGGY-family carbohydrate kinase</fullName>
        <ecNumber evidence="6">2.7.1.-</ecNumber>
    </submittedName>
</protein>
<feature type="domain" description="Carbohydrate kinase FGGY N-terminal" evidence="4">
    <location>
        <begin position="5"/>
        <end position="259"/>
    </location>
</feature>
<dbReference type="SUPFAM" id="SSF53067">
    <property type="entry name" value="Actin-like ATPase domain"/>
    <property type="match status" value="2"/>
</dbReference>
<keyword evidence="7" id="KW-1185">Reference proteome</keyword>
<dbReference type="Pfam" id="PF02782">
    <property type="entry name" value="FGGY_C"/>
    <property type="match status" value="1"/>
</dbReference>
<organism evidence="6 7">
    <name type="scientific">Rhizobium alvei</name>
    <dbReference type="NCBI Taxonomy" id="1132659"/>
    <lineage>
        <taxon>Bacteria</taxon>
        <taxon>Pseudomonadati</taxon>
        <taxon>Pseudomonadota</taxon>
        <taxon>Alphaproteobacteria</taxon>
        <taxon>Hyphomicrobiales</taxon>
        <taxon>Rhizobiaceae</taxon>
        <taxon>Rhizobium/Agrobacterium group</taxon>
        <taxon>Rhizobium</taxon>
    </lineage>
</organism>
<dbReference type="PANTHER" id="PTHR43435">
    <property type="entry name" value="RIBULOKINASE"/>
    <property type="match status" value="1"/>
</dbReference>
<dbReference type="RefSeq" id="WP_304378165.1">
    <property type="nucleotide sequence ID" value="NZ_JAUOZU010000016.1"/>
</dbReference>